<dbReference type="InterPro" id="IPR022171">
    <property type="entry name" value="PPE_C"/>
</dbReference>
<dbReference type="AlphaFoldDB" id="A0A1X1V042"/>
<dbReference type="OrthoDB" id="4764495at2"/>
<reference evidence="4 5" key="1">
    <citation type="submission" date="2016-01" db="EMBL/GenBank/DDBJ databases">
        <title>The new phylogeny of the genus Mycobacterium.</title>
        <authorList>
            <person name="Tarcisio F."/>
            <person name="Conor M."/>
            <person name="Antonella G."/>
            <person name="Elisabetta G."/>
            <person name="Giulia F.S."/>
            <person name="Sara T."/>
            <person name="Anna F."/>
            <person name="Clotilde B."/>
            <person name="Roberto B."/>
            <person name="Veronica D.S."/>
            <person name="Fabio R."/>
            <person name="Monica P."/>
            <person name="Olivier J."/>
            <person name="Enrico T."/>
            <person name="Nicola S."/>
        </authorList>
    </citation>
    <scope>NUCLEOTIDE SEQUENCE [LARGE SCALE GENOMIC DNA]</scope>
    <source>
        <strain evidence="4 5">DSM 45731</strain>
    </source>
</reference>
<organism evidence="4 5">
    <name type="scientific">Mycobacterium fragae</name>
    <dbReference type="NCBI Taxonomy" id="1260918"/>
    <lineage>
        <taxon>Bacteria</taxon>
        <taxon>Bacillati</taxon>
        <taxon>Actinomycetota</taxon>
        <taxon>Actinomycetes</taxon>
        <taxon>Mycobacteriales</taxon>
        <taxon>Mycobacteriaceae</taxon>
        <taxon>Mycobacterium</taxon>
    </lineage>
</organism>
<evidence type="ECO:0008006" key="6">
    <source>
        <dbReference type="Google" id="ProtNLM"/>
    </source>
</evidence>
<dbReference type="EMBL" id="LQOW01000010">
    <property type="protein sequence ID" value="ORV62443.1"/>
    <property type="molecule type" value="Genomic_DNA"/>
</dbReference>
<dbReference type="PANTHER" id="PTHR46766:SF1">
    <property type="entry name" value="GLUTAMINE-RICH PROTEIN 2"/>
    <property type="match status" value="1"/>
</dbReference>
<protein>
    <recommendedName>
        <fullName evidence="6">PPE family protein</fullName>
    </recommendedName>
</protein>
<gene>
    <name evidence="4" type="ORF">AWC06_10765</name>
</gene>
<dbReference type="PANTHER" id="PTHR46766">
    <property type="entry name" value="GLUTAMINE-RICH PROTEIN 2"/>
    <property type="match status" value="1"/>
</dbReference>
<evidence type="ECO:0000259" key="3">
    <source>
        <dbReference type="Pfam" id="PF12484"/>
    </source>
</evidence>
<dbReference type="FunFam" id="1.20.1260.20:FF:000001">
    <property type="entry name" value="PPE family protein PPE41"/>
    <property type="match status" value="1"/>
</dbReference>
<keyword evidence="5" id="KW-1185">Reference proteome</keyword>
<dbReference type="Pfam" id="PF00823">
    <property type="entry name" value="PPE"/>
    <property type="match status" value="1"/>
</dbReference>
<dbReference type="Proteomes" id="UP000194000">
    <property type="component" value="Unassembled WGS sequence"/>
</dbReference>
<feature type="domain" description="PPE" evidence="2">
    <location>
        <begin position="2"/>
        <end position="165"/>
    </location>
</feature>
<dbReference type="GO" id="GO:0052572">
    <property type="term" value="P:response to host immune response"/>
    <property type="evidence" value="ECO:0007669"/>
    <property type="project" value="TreeGrafter"/>
</dbReference>
<accession>A0A1X1V042</accession>
<evidence type="ECO:0000313" key="4">
    <source>
        <dbReference type="EMBL" id="ORV62443.1"/>
    </source>
</evidence>
<dbReference type="RefSeq" id="WP_085195580.1">
    <property type="nucleotide sequence ID" value="NZ_JACKVI010000012.1"/>
</dbReference>
<feature type="domain" description="PPE family C-terminal" evidence="3">
    <location>
        <begin position="320"/>
        <end position="391"/>
    </location>
</feature>
<dbReference type="SUPFAM" id="SSF140459">
    <property type="entry name" value="PE/PPE dimer-like"/>
    <property type="match status" value="1"/>
</dbReference>
<dbReference type="InterPro" id="IPR038332">
    <property type="entry name" value="PPE_sf"/>
</dbReference>
<dbReference type="InterPro" id="IPR000030">
    <property type="entry name" value="PPE_dom"/>
</dbReference>
<comment type="caution">
    <text evidence="4">The sequence shown here is derived from an EMBL/GenBank/DDBJ whole genome shotgun (WGS) entry which is preliminary data.</text>
</comment>
<name>A0A1X1V042_9MYCO</name>
<comment type="similarity">
    <text evidence="1">Belongs to the mycobacterial PPE family.</text>
</comment>
<evidence type="ECO:0000313" key="5">
    <source>
        <dbReference type="Proteomes" id="UP000194000"/>
    </source>
</evidence>
<sequence length="421" mass="40626">MDFGALPPEINSGRMYTGPGPGPMLAAAAAWDELAAELGSTASSYQSTVEALASAAWQGPSSTAMAAAAAPYVTWLSASAVQAELTANQARAAAAAYETAFAATVPPPVIAANRSLLMTLIATNILGQNTPAIAATEAHYAEMWAQDAAAMYGYAGSAAAAAQLTPFTEPPQTTNPAGGTIQGAAVAQAAATSTSSNVSTELSQLISAVPSTLQSLATTVAAPSASSTSLTSGFQSGLSSLSTLLSNATGAYSPIGLMAVPGGWWLTAMQALGLAQNGPGVASLLGPAKPITGALAPLSGGYISDVHPLTPAGLGGGAVSGAMGRAGLVGGLSVPPTWASATPAVRTVASVLPANGMGAAQAIAADAPGGLFGDMALSSLAGRAIGGTAARSIGGSTSGAVAESIAAPAAAATIIVIPPPE</sequence>
<evidence type="ECO:0000259" key="2">
    <source>
        <dbReference type="Pfam" id="PF00823"/>
    </source>
</evidence>
<dbReference type="Gene3D" id="1.20.1260.20">
    <property type="entry name" value="PPE superfamily"/>
    <property type="match status" value="1"/>
</dbReference>
<dbReference type="Pfam" id="PF12484">
    <property type="entry name" value="PPE-SVP"/>
    <property type="match status" value="1"/>
</dbReference>
<proteinExistence type="inferred from homology"/>
<evidence type="ECO:0000256" key="1">
    <source>
        <dbReference type="ARBA" id="ARBA00010652"/>
    </source>
</evidence>
<dbReference type="STRING" id="1260918.AWC06_10765"/>